<dbReference type="OrthoDB" id="9797825at2"/>
<dbReference type="InterPro" id="IPR011419">
    <property type="entry name" value="ATP12_ATP_synth-F1-assembly"/>
</dbReference>
<reference evidence="5" key="1">
    <citation type="submission" date="2017-05" db="EMBL/GenBank/DDBJ databases">
        <authorList>
            <person name="Lin X."/>
        </authorList>
    </citation>
    <scope>NUCLEOTIDE SEQUENCE [LARGE SCALE GENOMIC DNA]</scope>
    <source>
        <strain evidence="5">JLT2012</strain>
    </source>
</reference>
<dbReference type="PANTHER" id="PTHR21013:SF10">
    <property type="entry name" value="ATP SYNTHASE MITOCHONDRIAL F1 COMPLEX ASSEMBLY FACTOR 2"/>
    <property type="match status" value="1"/>
</dbReference>
<dbReference type="GO" id="GO:0043461">
    <property type="term" value="P:proton-transporting ATP synthase complex assembly"/>
    <property type="evidence" value="ECO:0007669"/>
    <property type="project" value="InterPro"/>
</dbReference>
<dbReference type="Gene3D" id="3.30.2180.10">
    <property type="entry name" value="ATP12-like"/>
    <property type="match status" value="1"/>
</dbReference>
<sequence>MKRFYQEAKAVLKDGGWHIELDGRPVRTPQRAALVLPTETMARAIAEEWDRQDEMIDPAGMPFTGIANAAIDHVAADRAGFAAGIAAFGENDLLCYRASTPDKLVARQCKVWDPLLDWARKRFDVAFELTDGIMHVTQPEPTLGALRAALDAQDDFALAAAQPITTITGSLIITLALIEREIDVDMAWEAGQLDDLYAQDTWGIDDEAQQDLSRRRRQLGDAAAFLELR</sequence>
<dbReference type="EMBL" id="NFZT01000001">
    <property type="protein sequence ID" value="OWV33851.1"/>
    <property type="molecule type" value="Genomic_DNA"/>
</dbReference>
<keyword evidence="3" id="KW-0143">Chaperone</keyword>
<organism evidence="4 5">
    <name type="scientific">Pacificimonas flava</name>
    <dbReference type="NCBI Taxonomy" id="1234595"/>
    <lineage>
        <taxon>Bacteria</taxon>
        <taxon>Pseudomonadati</taxon>
        <taxon>Pseudomonadota</taxon>
        <taxon>Alphaproteobacteria</taxon>
        <taxon>Sphingomonadales</taxon>
        <taxon>Sphingosinicellaceae</taxon>
        <taxon>Pacificimonas</taxon>
    </lineage>
</organism>
<keyword evidence="5" id="KW-1185">Reference proteome</keyword>
<dbReference type="Pfam" id="PF07542">
    <property type="entry name" value="ATP12"/>
    <property type="match status" value="1"/>
</dbReference>
<proteinExistence type="inferred from homology"/>
<evidence type="ECO:0000256" key="1">
    <source>
        <dbReference type="ARBA" id="ARBA00008231"/>
    </source>
</evidence>
<dbReference type="PANTHER" id="PTHR21013">
    <property type="entry name" value="ATP SYNTHASE MITOCHONDRIAL F1 COMPLEX ASSEMBLY FACTOR 2/ATP12 PROTEIN, MITOCHONDRIAL PRECURSOR"/>
    <property type="match status" value="1"/>
</dbReference>
<comment type="similarity">
    <text evidence="1">Belongs to the ATP12 family.</text>
</comment>
<accession>A0A219B6F6</accession>
<name>A0A219B6F6_9SPHN</name>
<protein>
    <submittedName>
        <fullName evidence="4">ATPase</fullName>
    </submittedName>
</protein>
<dbReference type="Gene3D" id="1.10.3580.10">
    <property type="entry name" value="ATP12 ATPase"/>
    <property type="match status" value="1"/>
</dbReference>
<evidence type="ECO:0000256" key="2">
    <source>
        <dbReference type="ARBA" id="ARBA00022946"/>
    </source>
</evidence>
<dbReference type="InterPro" id="IPR042272">
    <property type="entry name" value="ATP12_ATP_synth-F1-assembly_N"/>
</dbReference>
<evidence type="ECO:0000313" key="4">
    <source>
        <dbReference type="EMBL" id="OWV33851.1"/>
    </source>
</evidence>
<comment type="caution">
    <text evidence="4">The sequence shown here is derived from an EMBL/GenBank/DDBJ whole genome shotgun (WGS) entry which is preliminary data.</text>
</comment>
<dbReference type="RefSeq" id="WP_088712575.1">
    <property type="nucleotide sequence ID" value="NZ_NFZT01000001.1"/>
</dbReference>
<keyword evidence="2" id="KW-0809">Transit peptide</keyword>
<dbReference type="SUPFAM" id="SSF160909">
    <property type="entry name" value="ATP12-like"/>
    <property type="match status" value="1"/>
</dbReference>
<dbReference type="InterPro" id="IPR023335">
    <property type="entry name" value="ATP12_ortho_dom_sf"/>
</dbReference>
<gene>
    <name evidence="4" type="ORF">B5C34_10520</name>
</gene>
<dbReference type="AlphaFoldDB" id="A0A219B6F6"/>
<evidence type="ECO:0000256" key="3">
    <source>
        <dbReference type="ARBA" id="ARBA00023186"/>
    </source>
</evidence>
<dbReference type="Proteomes" id="UP000198462">
    <property type="component" value="Unassembled WGS sequence"/>
</dbReference>
<evidence type="ECO:0000313" key="5">
    <source>
        <dbReference type="Proteomes" id="UP000198462"/>
    </source>
</evidence>